<proteinExistence type="predicted"/>
<name>A0ABU9XDD4_9BACI</name>
<protein>
    <submittedName>
        <fullName evidence="1">Uncharacterized protein</fullName>
    </submittedName>
</protein>
<evidence type="ECO:0000313" key="1">
    <source>
        <dbReference type="EMBL" id="MEN2766281.1"/>
    </source>
</evidence>
<dbReference type="EMBL" id="JBDIML010000001">
    <property type="protein sequence ID" value="MEN2766281.1"/>
    <property type="molecule type" value="Genomic_DNA"/>
</dbReference>
<keyword evidence="2" id="KW-1185">Reference proteome</keyword>
<comment type="caution">
    <text evidence="1">The sequence shown here is derived from an EMBL/GenBank/DDBJ whole genome shotgun (WGS) entry which is preliminary data.</text>
</comment>
<accession>A0ABU9XDD4</accession>
<evidence type="ECO:0000313" key="2">
    <source>
        <dbReference type="Proteomes" id="UP001444625"/>
    </source>
</evidence>
<dbReference type="Proteomes" id="UP001444625">
    <property type="component" value="Unassembled WGS sequence"/>
</dbReference>
<sequence length="106" mass="12033">MKPKKLLIITSIVFVIVLILAFGTLKQASVHNFPIPINAKVDEERSNNHIIYSYIGINSIYVNQVKLFGWKEIDRLGSKRIFEKDGKRVAVTTFKEGFHISATEGQ</sequence>
<dbReference type="RefSeq" id="WP_345823734.1">
    <property type="nucleotide sequence ID" value="NZ_JBDIML010000001.1"/>
</dbReference>
<gene>
    <name evidence="1" type="ORF">ABC228_03710</name>
</gene>
<reference evidence="1 2" key="1">
    <citation type="submission" date="2024-05" db="EMBL/GenBank/DDBJ databases">
        <authorList>
            <person name="Haq I."/>
            <person name="Ullah Z."/>
            <person name="Ahmad R."/>
            <person name="Li M."/>
            <person name="Tong Y."/>
        </authorList>
    </citation>
    <scope>NUCLEOTIDE SEQUENCE [LARGE SCALE GENOMIC DNA]</scope>
    <source>
        <strain evidence="1 2">16A2E</strain>
    </source>
</reference>
<organism evidence="1 2">
    <name type="scientific">Ornithinibacillus xuwenensis</name>
    <dbReference type="NCBI Taxonomy" id="3144668"/>
    <lineage>
        <taxon>Bacteria</taxon>
        <taxon>Bacillati</taxon>
        <taxon>Bacillota</taxon>
        <taxon>Bacilli</taxon>
        <taxon>Bacillales</taxon>
        <taxon>Bacillaceae</taxon>
        <taxon>Ornithinibacillus</taxon>
    </lineage>
</organism>